<proteinExistence type="predicted"/>
<gene>
    <name evidence="2" type="ORF">NDU88_004313</name>
</gene>
<reference evidence="2" key="1">
    <citation type="journal article" date="2022" name="bioRxiv">
        <title>Sequencing and chromosome-scale assembly of the giantPleurodeles waltlgenome.</title>
        <authorList>
            <person name="Brown T."/>
            <person name="Elewa A."/>
            <person name="Iarovenko S."/>
            <person name="Subramanian E."/>
            <person name="Araus A.J."/>
            <person name="Petzold A."/>
            <person name="Susuki M."/>
            <person name="Suzuki K.-i.T."/>
            <person name="Hayashi T."/>
            <person name="Toyoda A."/>
            <person name="Oliveira C."/>
            <person name="Osipova E."/>
            <person name="Leigh N.D."/>
            <person name="Simon A."/>
            <person name="Yun M.H."/>
        </authorList>
    </citation>
    <scope>NUCLEOTIDE SEQUENCE</scope>
    <source>
        <strain evidence="2">20211129_DDA</strain>
        <tissue evidence="2">Liver</tissue>
    </source>
</reference>
<keyword evidence="3" id="KW-1185">Reference proteome</keyword>
<dbReference type="AlphaFoldDB" id="A0AAV7UIR9"/>
<dbReference type="EMBL" id="JANPWB010000005">
    <property type="protein sequence ID" value="KAJ1187538.1"/>
    <property type="molecule type" value="Genomic_DNA"/>
</dbReference>
<protein>
    <submittedName>
        <fullName evidence="2">Uncharacterized protein</fullName>
    </submittedName>
</protein>
<name>A0AAV7UIR9_PLEWA</name>
<evidence type="ECO:0000313" key="3">
    <source>
        <dbReference type="Proteomes" id="UP001066276"/>
    </source>
</evidence>
<dbReference type="Proteomes" id="UP001066276">
    <property type="component" value="Chromosome 3_1"/>
</dbReference>
<feature type="compositionally biased region" description="Basic and acidic residues" evidence="1">
    <location>
        <begin position="29"/>
        <end position="53"/>
    </location>
</feature>
<organism evidence="2 3">
    <name type="scientific">Pleurodeles waltl</name>
    <name type="common">Iberian ribbed newt</name>
    <dbReference type="NCBI Taxonomy" id="8319"/>
    <lineage>
        <taxon>Eukaryota</taxon>
        <taxon>Metazoa</taxon>
        <taxon>Chordata</taxon>
        <taxon>Craniata</taxon>
        <taxon>Vertebrata</taxon>
        <taxon>Euteleostomi</taxon>
        <taxon>Amphibia</taxon>
        <taxon>Batrachia</taxon>
        <taxon>Caudata</taxon>
        <taxon>Salamandroidea</taxon>
        <taxon>Salamandridae</taxon>
        <taxon>Pleurodelinae</taxon>
        <taxon>Pleurodeles</taxon>
    </lineage>
</organism>
<feature type="region of interest" description="Disordered" evidence="1">
    <location>
        <begin position="25"/>
        <end position="101"/>
    </location>
</feature>
<feature type="compositionally biased region" description="Basic and acidic residues" evidence="1">
    <location>
        <begin position="77"/>
        <end position="89"/>
    </location>
</feature>
<evidence type="ECO:0000256" key="1">
    <source>
        <dbReference type="SAM" id="MobiDB-lite"/>
    </source>
</evidence>
<accession>A0AAV7UIR9</accession>
<sequence length="101" mass="11642">MFKTDHAGKARTVLVTRRKMVTGGTWEAATERRSHSQEIGERGDKEKRCDQETLSHWLKGASHNSTTVRHSHSKRNRSQEMEIRKHLETEEGEDAPEPAMF</sequence>
<feature type="compositionally biased region" description="Acidic residues" evidence="1">
    <location>
        <begin position="90"/>
        <end position="101"/>
    </location>
</feature>
<comment type="caution">
    <text evidence="2">The sequence shown here is derived from an EMBL/GenBank/DDBJ whole genome shotgun (WGS) entry which is preliminary data.</text>
</comment>
<evidence type="ECO:0000313" key="2">
    <source>
        <dbReference type="EMBL" id="KAJ1187538.1"/>
    </source>
</evidence>